<sequence length="1420" mass="161681">MKRSSFLSIAFTGLLATAAATAQTHEQPEWNDLNISRVNKETACQTAIPFADEGQALRLSIEESPYYQTLNGTWKFHWVADPEKRPKDFFKPDYDVSDWDNIKVPATWQIEAVRHNKPWDKPLYCNTIYPFCDYSKGVQWPNVIQPRPADYTFANMPNPVGSYRREFTLPTSWKGRDVFIRFNGVEAGFYLWLNGKKVGYSEDSYLPAEFNLTPYLQEGKNTLAVEVYRFTDGSFLECQDFWRFSGIFRDVFLWSAPRTQIRDFFFRTDLDGDYRNATVFLDVEITGKKSSAELIVKLSDTEGKEVLSRTIHATKTGSTHLEFDVENPLKWTAETPSLYNLTLTLKQKGKVTDLRSVKVGFREIEFAKNGQLLINGKPTLFKGVNRHDHSPLNGRTVSKEEMEKDVQLMKALNVNAVRTSHYPNNPYFYDLCDRYGIYVLAEANVECHGEMRLSHEPQWEKSFTERNENQVKRFRNHASIVMWSMGNESGNGNNFSTAEKAIKRLDTTRPTHYEGNSSFCDVTSCMYPSVDWLENVGRERLEKIQKGEIVKPHVVCEYAHAMGNSIGNFKEYWETYERYPALIGGFIWDWVDQSLRMPTPDGKGFYMAVGGDFGDKPNDGNFCTNGVIFSDRTLSAKSYEMKKIHQPIRIEALGNGKYRISNKRFHANMEDLYGRYEITEDGRTVCSGNLEDLKLEAQASKVITLPDIPATKVPGAEYFINFSFCQKRDTEWAKADYEVATEQFKLSSSEKPIFVPEKGNINLNETADALVVKGERFEAVFSKEEGTLSAYTLNNIPLISKGLELNLFRAPTDNDKQVSGDWQRKGLYQLQAETGKWETHQEEDRITLHIRNCHKGKLGFEYRTEIEYTVNADGSIMVNSVIIPVSDSEIIPRVGYRMELPEGFERMRWYGRGPWENYVDRKDATPIGVYESTVSDQWVNYVKPQEMGNHEEVRWISITNADGMGFVFVAGDQMAASALHVRAQDMADPDHLQKLIHKYDIPMRKETVLCLDAHNRPLGNASCGPGPMKKYELQATPVAFSFIMMPLERSYTQSELTKKARVQMPACMPVMVERDNNGYLQMSTGTPDATIFYSLNGNEYREYTAPFEFIDGGKIQTYAVSGKLGKSLVTTMELPIFVDHSAWKVVSSSSDSQGEEAQNAIDGDPSTYWHTRWHEPIPEFPHSIVVDMASLLVVDKFIYTARHSNDNGHVKDYELSFSRDGKNWESTVKGTFSNLTSAQTITLETPVTARYFKFVPLSEMHGRKWASAAELNVSILKNISGASQRQIVVSVDSDADNSMKLAADGNINTYWHTVHNQFYIAPYPHEIHLSLSKEATIKGIRYTPRQDSEEGRIASYEVYASKDGKNWGQPIIYGTFHIGTATQTIEFTPCRARYVKLLGLSAHDKGKKAAIAELEIILEE</sequence>
<dbReference type="PANTHER" id="PTHR46323">
    <property type="entry name" value="BETA-GALACTOSIDASE"/>
    <property type="match status" value="1"/>
</dbReference>
<dbReference type="GO" id="GO:0004565">
    <property type="term" value="F:beta-galactosidase activity"/>
    <property type="evidence" value="ECO:0007669"/>
    <property type="project" value="UniProtKB-EC"/>
</dbReference>
<dbReference type="SMART" id="SM01038">
    <property type="entry name" value="Bgal_small_N"/>
    <property type="match status" value="1"/>
</dbReference>
<evidence type="ECO:0000256" key="10">
    <source>
        <dbReference type="RuleBase" id="RU361154"/>
    </source>
</evidence>
<dbReference type="Pfam" id="PF16353">
    <property type="entry name" value="LacZ_4"/>
    <property type="match status" value="1"/>
</dbReference>
<evidence type="ECO:0000313" key="13">
    <source>
        <dbReference type="EMBL" id="KAB4241451.1"/>
    </source>
</evidence>
<dbReference type="EC" id="3.2.1.23" evidence="5 10"/>
<feature type="domain" description="F5/8 type C" evidence="12">
    <location>
        <begin position="1129"/>
        <end position="1278"/>
    </location>
</feature>
<dbReference type="Gene3D" id="2.70.98.10">
    <property type="match status" value="1"/>
</dbReference>
<dbReference type="SUPFAM" id="SSF49303">
    <property type="entry name" value="beta-Galactosidase/glucuronidase domain"/>
    <property type="match status" value="2"/>
</dbReference>
<feature type="domain" description="F5/8 type C" evidence="12">
    <location>
        <begin position="1304"/>
        <end position="1419"/>
    </location>
</feature>
<evidence type="ECO:0000256" key="1">
    <source>
        <dbReference type="ARBA" id="ARBA00001412"/>
    </source>
</evidence>
<evidence type="ECO:0000313" key="14">
    <source>
        <dbReference type="Proteomes" id="UP000462376"/>
    </source>
</evidence>
<feature type="signal peptide" evidence="11">
    <location>
        <begin position="1"/>
        <end position="22"/>
    </location>
</feature>
<evidence type="ECO:0000256" key="5">
    <source>
        <dbReference type="ARBA" id="ARBA00012756"/>
    </source>
</evidence>
<dbReference type="PRINTS" id="PR00132">
    <property type="entry name" value="GLHYDRLASE2"/>
</dbReference>
<organism evidence="13 14">
    <name type="scientific">Bacteroides uniformis</name>
    <dbReference type="NCBI Taxonomy" id="820"/>
    <lineage>
        <taxon>Bacteria</taxon>
        <taxon>Pseudomonadati</taxon>
        <taxon>Bacteroidota</taxon>
        <taxon>Bacteroidia</taxon>
        <taxon>Bacteroidales</taxon>
        <taxon>Bacteroidaceae</taxon>
        <taxon>Bacteroides</taxon>
    </lineage>
</organism>
<dbReference type="GO" id="GO:0009341">
    <property type="term" value="C:beta-galactosidase complex"/>
    <property type="evidence" value="ECO:0007669"/>
    <property type="project" value="InterPro"/>
</dbReference>
<name>A0A139K0Z9_BACUN</name>
<dbReference type="GO" id="GO:0005990">
    <property type="term" value="P:lactose catabolic process"/>
    <property type="evidence" value="ECO:0007669"/>
    <property type="project" value="TreeGrafter"/>
</dbReference>
<dbReference type="InterPro" id="IPR032312">
    <property type="entry name" value="LacZ_4"/>
</dbReference>
<dbReference type="InterPro" id="IPR008979">
    <property type="entry name" value="Galactose-bd-like_sf"/>
</dbReference>
<dbReference type="FunFam" id="2.60.120.260:FF:000108">
    <property type="entry name" value="Beta-galactosidase"/>
    <property type="match status" value="1"/>
</dbReference>
<comment type="catalytic activity">
    <reaction evidence="1 10">
        <text>Hydrolysis of terminal non-reducing beta-D-galactose residues in beta-D-galactosides.</text>
        <dbReference type="EC" id="3.2.1.23"/>
    </reaction>
</comment>
<dbReference type="InterPro" id="IPR004199">
    <property type="entry name" value="B-gal_small/dom_5"/>
</dbReference>
<evidence type="ECO:0000256" key="7">
    <source>
        <dbReference type="ARBA" id="ARBA00022837"/>
    </source>
</evidence>
<keyword evidence="7" id="KW-0106">Calcium</keyword>
<dbReference type="InterPro" id="IPR036156">
    <property type="entry name" value="Beta-gal/glucu_dom_sf"/>
</dbReference>
<dbReference type="PROSITE" id="PS00719">
    <property type="entry name" value="GLYCOSYL_HYDROL_F2_1"/>
    <property type="match status" value="1"/>
</dbReference>
<dbReference type="InterPro" id="IPR014718">
    <property type="entry name" value="GH-type_carb-bd"/>
</dbReference>
<dbReference type="InterPro" id="IPR023230">
    <property type="entry name" value="Glyco_hydro_2_CS"/>
</dbReference>
<reference evidence="13 14" key="1">
    <citation type="journal article" date="2019" name="Nat. Med.">
        <title>A library of human gut bacterial isolates paired with longitudinal multiomics data enables mechanistic microbiome research.</title>
        <authorList>
            <person name="Poyet M."/>
            <person name="Groussin M."/>
            <person name="Gibbons S.M."/>
            <person name="Avila-Pacheco J."/>
            <person name="Jiang X."/>
            <person name="Kearney S.M."/>
            <person name="Perrotta A.R."/>
            <person name="Berdy B."/>
            <person name="Zhao S."/>
            <person name="Lieberman T.D."/>
            <person name="Swanson P.K."/>
            <person name="Smith M."/>
            <person name="Roesemann S."/>
            <person name="Alexander J.E."/>
            <person name="Rich S.A."/>
            <person name="Livny J."/>
            <person name="Vlamakis H."/>
            <person name="Clish C."/>
            <person name="Bullock K."/>
            <person name="Deik A."/>
            <person name="Scott J."/>
            <person name="Pierce K.A."/>
            <person name="Xavier R.J."/>
            <person name="Alm E.J."/>
        </authorList>
    </citation>
    <scope>NUCLEOTIDE SEQUENCE [LARGE SCALE GENOMIC DNA]</scope>
    <source>
        <strain evidence="13 14">BIOML-A5</strain>
    </source>
</reference>
<evidence type="ECO:0000256" key="4">
    <source>
        <dbReference type="ARBA" id="ARBA00011245"/>
    </source>
</evidence>
<dbReference type="InterPro" id="IPR000421">
    <property type="entry name" value="FA58C"/>
</dbReference>
<dbReference type="Gene3D" id="2.60.40.10">
    <property type="entry name" value="Immunoglobulins"/>
    <property type="match status" value="2"/>
</dbReference>
<dbReference type="GO" id="GO:0030246">
    <property type="term" value="F:carbohydrate binding"/>
    <property type="evidence" value="ECO:0007669"/>
    <property type="project" value="InterPro"/>
</dbReference>
<dbReference type="Gene3D" id="3.20.20.80">
    <property type="entry name" value="Glycosidases"/>
    <property type="match status" value="1"/>
</dbReference>
<dbReference type="InterPro" id="IPR050347">
    <property type="entry name" value="Bact_Beta-galactosidase"/>
</dbReference>
<comment type="caution">
    <text evidence="13">The sequence shown here is derived from an EMBL/GenBank/DDBJ whole genome shotgun (WGS) entry which is preliminary data.</text>
</comment>
<dbReference type="SUPFAM" id="SSF74650">
    <property type="entry name" value="Galactose mutarotase-like"/>
    <property type="match status" value="1"/>
</dbReference>
<dbReference type="InterPro" id="IPR006101">
    <property type="entry name" value="Glyco_hydro_2"/>
</dbReference>
<dbReference type="PANTHER" id="PTHR46323:SF2">
    <property type="entry name" value="BETA-GALACTOSIDASE"/>
    <property type="match status" value="1"/>
</dbReference>
<dbReference type="Pfam" id="PF02836">
    <property type="entry name" value="Glyco_hydro_2_C"/>
    <property type="match status" value="1"/>
</dbReference>
<evidence type="ECO:0000256" key="6">
    <source>
        <dbReference type="ARBA" id="ARBA00022801"/>
    </source>
</evidence>
<dbReference type="Proteomes" id="UP000462376">
    <property type="component" value="Unassembled WGS sequence"/>
</dbReference>
<dbReference type="InterPro" id="IPR006103">
    <property type="entry name" value="Glyco_hydro_2_cat"/>
</dbReference>
<evidence type="ECO:0000256" key="11">
    <source>
        <dbReference type="SAM" id="SignalP"/>
    </source>
</evidence>
<dbReference type="Pfam" id="PF02837">
    <property type="entry name" value="Glyco_hydro_2_N"/>
    <property type="match status" value="1"/>
</dbReference>
<dbReference type="InterPro" id="IPR011013">
    <property type="entry name" value="Gal_mutarotase_sf_dom"/>
</dbReference>
<dbReference type="Pfam" id="PF00754">
    <property type="entry name" value="F5_F8_type_C"/>
    <property type="match status" value="2"/>
</dbReference>
<dbReference type="InterPro" id="IPR006104">
    <property type="entry name" value="Glyco_hydro_2_N"/>
</dbReference>
<feature type="chain" id="PRO_5043134315" description="Beta-galactosidase" evidence="11">
    <location>
        <begin position="23"/>
        <end position="1420"/>
    </location>
</feature>
<dbReference type="InterPro" id="IPR023232">
    <property type="entry name" value="Glyco_hydro_2_AS"/>
</dbReference>
<dbReference type="Gene3D" id="2.60.120.260">
    <property type="entry name" value="Galactose-binding domain-like"/>
    <property type="match status" value="3"/>
</dbReference>
<dbReference type="SUPFAM" id="SSF51445">
    <property type="entry name" value="(Trans)glycosidases"/>
    <property type="match status" value="1"/>
</dbReference>
<dbReference type="InterPro" id="IPR006102">
    <property type="entry name" value="Ig-like_GH2"/>
</dbReference>
<protein>
    <recommendedName>
        <fullName evidence="5 10">Beta-galactosidase</fullName>
        <ecNumber evidence="5 10">3.2.1.23</ecNumber>
    </recommendedName>
    <alternativeName>
        <fullName evidence="9 10">Lactase</fullName>
    </alternativeName>
</protein>
<dbReference type="RefSeq" id="WP_061412259.1">
    <property type="nucleotide sequence ID" value="NZ_KQ968361.1"/>
</dbReference>
<dbReference type="InterPro" id="IPR017853">
    <property type="entry name" value="GH"/>
</dbReference>
<dbReference type="InterPro" id="IPR013783">
    <property type="entry name" value="Ig-like_fold"/>
</dbReference>
<comment type="similarity">
    <text evidence="3 10">Belongs to the glycosyl hydrolase 2 family.</text>
</comment>
<comment type="subunit">
    <text evidence="4">Monomer.</text>
</comment>
<dbReference type="PROSITE" id="PS50022">
    <property type="entry name" value="FA58C_3"/>
    <property type="match status" value="2"/>
</dbReference>
<dbReference type="Pfam" id="PF02929">
    <property type="entry name" value="Bgal_small_N"/>
    <property type="match status" value="1"/>
</dbReference>
<dbReference type="PROSITE" id="PS00608">
    <property type="entry name" value="GLYCOSYL_HYDROL_F2_2"/>
    <property type="match status" value="1"/>
</dbReference>
<dbReference type="SUPFAM" id="SSF49785">
    <property type="entry name" value="Galactose-binding domain-like"/>
    <property type="match status" value="3"/>
</dbReference>
<accession>A0A139K0Z9</accession>
<keyword evidence="6 10" id="KW-0378">Hydrolase</keyword>
<evidence type="ECO:0000256" key="3">
    <source>
        <dbReference type="ARBA" id="ARBA00007401"/>
    </source>
</evidence>
<dbReference type="EMBL" id="WCTL01000001">
    <property type="protein sequence ID" value="KAB4241451.1"/>
    <property type="molecule type" value="Genomic_DNA"/>
</dbReference>
<keyword evidence="11" id="KW-0732">Signal</keyword>
<comment type="cofactor">
    <cofactor evidence="2">
        <name>Ca(2+)</name>
        <dbReference type="ChEBI" id="CHEBI:29108"/>
    </cofactor>
</comment>
<dbReference type="STRING" id="820.ERS852554_02828"/>
<dbReference type="Pfam" id="PF00703">
    <property type="entry name" value="Glyco_hydro_2"/>
    <property type="match status" value="1"/>
</dbReference>
<gene>
    <name evidence="13" type="ORF">GAP47_02215</name>
</gene>
<evidence type="ECO:0000259" key="12">
    <source>
        <dbReference type="PROSITE" id="PS50022"/>
    </source>
</evidence>
<evidence type="ECO:0000256" key="8">
    <source>
        <dbReference type="ARBA" id="ARBA00023295"/>
    </source>
</evidence>
<keyword evidence="8 10" id="KW-0326">Glycosidase</keyword>
<evidence type="ECO:0000256" key="9">
    <source>
        <dbReference type="ARBA" id="ARBA00032230"/>
    </source>
</evidence>
<dbReference type="FunFam" id="2.60.40.10:FF:000680">
    <property type="entry name" value="Beta-galactosidase"/>
    <property type="match status" value="1"/>
</dbReference>
<evidence type="ECO:0000256" key="2">
    <source>
        <dbReference type="ARBA" id="ARBA00001913"/>
    </source>
</evidence>
<proteinExistence type="inferred from homology"/>